<feature type="domain" description="GGDEF" evidence="4">
    <location>
        <begin position="90"/>
        <end position="221"/>
    </location>
</feature>
<dbReference type="PANTHER" id="PTHR45138:SF9">
    <property type="entry name" value="DIGUANYLATE CYCLASE DGCM-RELATED"/>
    <property type="match status" value="1"/>
</dbReference>
<keyword evidence="6" id="KW-1185">Reference proteome</keyword>
<dbReference type="PROSITE" id="PS50887">
    <property type="entry name" value="GGDEF"/>
    <property type="match status" value="1"/>
</dbReference>
<dbReference type="InterPro" id="IPR043128">
    <property type="entry name" value="Rev_trsase/Diguanyl_cyclase"/>
</dbReference>
<dbReference type="Pfam" id="PF00990">
    <property type="entry name" value="GGDEF"/>
    <property type="match status" value="1"/>
</dbReference>
<organism evidence="5 6">
    <name type="scientific">Crenothrix polyspora</name>
    <dbReference type="NCBI Taxonomy" id="360316"/>
    <lineage>
        <taxon>Bacteria</taxon>
        <taxon>Pseudomonadati</taxon>
        <taxon>Pseudomonadota</taxon>
        <taxon>Gammaproteobacteria</taxon>
        <taxon>Methylococcales</taxon>
        <taxon>Crenotrichaceae</taxon>
        <taxon>Crenothrix</taxon>
    </lineage>
</organism>
<accession>A0A1R4H2U7</accession>
<dbReference type="SMART" id="SM00267">
    <property type="entry name" value="GGDEF"/>
    <property type="match status" value="1"/>
</dbReference>
<dbReference type="Gene3D" id="3.30.70.270">
    <property type="match status" value="1"/>
</dbReference>
<dbReference type="FunFam" id="3.30.70.270:FF:000001">
    <property type="entry name" value="Diguanylate cyclase domain protein"/>
    <property type="match status" value="1"/>
</dbReference>
<evidence type="ECO:0000256" key="3">
    <source>
        <dbReference type="ARBA" id="ARBA00034247"/>
    </source>
</evidence>
<comment type="catalytic activity">
    <reaction evidence="3">
        <text>2 GTP = 3',3'-c-di-GMP + 2 diphosphate</text>
        <dbReference type="Rhea" id="RHEA:24898"/>
        <dbReference type="ChEBI" id="CHEBI:33019"/>
        <dbReference type="ChEBI" id="CHEBI:37565"/>
        <dbReference type="ChEBI" id="CHEBI:58805"/>
        <dbReference type="EC" id="2.7.7.65"/>
    </reaction>
</comment>
<gene>
    <name evidence="5" type="ORF">CRENPOLYSF1_150021</name>
</gene>
<dbReference type="NCBIfam" id="TIGR00254">
    <property type="entry name" value="GGDEF"/>
    <property type="match status" value="1"/>
</dbReference>
<dbReference type="InterPro" id="IPR029787">
    <property type="entry name" value="Nucleotide_cyclase"/>
</dbReference>
<dbReference type="PANTHER" id="PTHR45138">
    <property type="entry name" value="REGULATORY COMPONENTS OF SENSORY TRANSDUCTION SYSTEM"/>
    <property type="match status" value="1"/>
</dbReference>
<reference evidence="6" key="1">
    <citation type="submission" date="2017-02" db="EMBL/GenBank/DDBJ databases">
        <authorList>
            <person name="Daims H."/>
        </authorList>
    </citation>
    <scope>NUCLEOTIDE SEQUENCE [LARGE SCALE GENOMIC DNA]</scope>
</reference>
<dbReference type="CDD" id="cd01949">
    <property type="entry name" value="GGDEF"/>
    <property type="match status" value="1"/>
</dbReference>
<dbReference type="GO" id="GO:1902201">
    <property type="term" value="P:negative regulation of bacterial-type flagellum-dependent cell motility"/>
    <property type="evidence" value="ECO:0007669"/>
    <property type="project" value="TreeGrafter"/>
</dbReference>
<sequence>MGNYLCSYPLKVEGEDLGEITLMRNREFTHAELDLFQNLLCTLRYPLKNATLYHKALKMAATDELTQTLNRVSFNDTVKHEMNWAKLNSAHLSVIFLDIDYFKAINDQYGHDCGDSTLVAVAKLIKENLRKNDTVFRFGGEEFVILINQMSLKNAELLAKRIRSEIERNILVYDKKPIKVTASLGVSTLRSDDSFDAFIKRADHAMYKAKANGRNQVVLTD</sequence>
<protein>
    <recommendedName>
        <fullName evidence="2">diguanylate cyclase</fullName>
        <ecNumber evidence="2">2.7.7.65</ecNumber>
    </recommendedName>
</protein>
<dbReference type="InterPro" id="IPR000160">
    <property type="entry name" value="GGDEF_dom"/>
</dbReference>
<evidence type="ECO:0000313" key="6">
    <source>
        <dbReference type="Proteomes" id="UP000195667"/>
    </source>
</evidence>
<dbReference type="GO" id="GO:0043709">
    <property type="term" value="P:cell adhesion involved in single-species biofilm formation"/>
    <property type="evidence" value="ECO:0007669"/>
    <property type="project" value="TreeGrafter"/>
</dbReference>
<evidence type="ECO:0000259" key="4">
    <source>
        <dbReference type="PROSITE" id="PS50887"/>
    </source>
</evidence>
<dbReference type="Proteomes" id="UP000195667">
    <property type="component" value="Unassembled WGS sequence"/>
</dbReference>
<comment type="cofactor">
    <cofactor evidence="1">
        <name>Mg(2+)</name>
        <dbReference type="ChEBI" id="CHEBI:18420"/>
    </cofactor>
</comment>
<dbReference type="GO" id="GO:0005886">
    <property type="term" value="C:plasma membrane"/>
    <property type="evidence" value="ECO:0007669"/>
    <property type="project" value="TreeGrafter"/>
</dbReference>
<dbReference type="EMBL" id="FUKI01000057">
    <property type="protein sequence ID" value="SJM90544.1"/>
    <property type="molecule type" value="Genomic_DNA"/>
</dbReference>
<proteinExistence type="predicted"/>
<dbReference type="SUPFAM" id="SSF55073">
    <property type="entry name" value="Nucleotide cyclase"/>
    <property type="match status" value="1"/>
</dbReference>
<evidence type="ECO:0000313" key="5">
    <source>
        <dbReference type="EMBL" id="SJM90544.1"/>
    </source>
</evidence>
<dbReference type="EC" id="2.7.7.65" evidence="2"/>
<evidence type="ECO:0000256" key="2">
    <source>
        <dbReference type="ARBA" id="ARBA00012528"/>
    </source>
</evidence>
<dbReference type="GO" id="GO:0052621">
    <property type="term" value="F:diguanylate cyclase activity"/>
    <property type="evidence" value="ECO:0007669"/>
    <property type="project" value="UniProtKB-EC"/>
</dbReference>
<dbReference type="InterPro" id="IPR050469">
    <property type="entry name" value="Diguanylate_Cyclase"/>
</dbReference>
<name>A0A1R4H2U7_9GAMM</name>
<dbReference type="AlphaFoldDB" id="A0A1R4H2U7"/>
<evidence type="ECO:0000256" key="1">
    <source>
        <dbReference type="ARBA" id="ARBA00001946"/>
    </source>
</evidence>